<gene>
    <name evidence="1" type="ORF">HPB49_023588</name>
</gene>
<reference evidence="1" key="1">
    <citation type="submission" date="2020-05" db="EMBL/GenBank/DDBJ databases">
        <title>Large-scale comparative analyses of tick genomes elucidate their genetic diversity and vector capacities.</title>
        <authorList>
            <person name="Jia N."/>
            <person name="Wang J."/>
            <person name="Shi W."/>
            <person name="Du L."/>
            <person name="Sun Y."/>
            <person name="Zhan W."/>
            <person name="Jiang J."/>
            <person name="Wang Q."/>
            <person name="Zhang B."/>
            <person name="Ji P."/>
            <person name="Sakyi L.B."/>
            <person name="Cui X."/>
            <person name="Yuan T."/>
            <person name="Jiang B."/>
            <person name="Yang W."/>
            <person name="Lam T.T.-Y."/>
            <person name="Chang Q."/>
            <person name="Ding S."/>
            <person name="Wang X."/>
            <person name="Zhu J."/>
            <person name="Ruan X."/>
            <person name="Zhao L."/>
            <person name="Wei J."/>
            <person name="Que T."/>
            <person name="Du C."/>
            <person name="Cheng J."/>
            <person name="Dai P."/>
            <person name="Han X."/>
            <person name="Huang E."/>
            <person name="Gao Y."/>
            <person name="Liu J."/>
            <person name="Shao H."/>
            <person name="Ye R."/>
            <person name="Li L."/>
            <person name="Wei W."/>
            <person name="Wang X."/>
            <person name="Wang C."/>
            <person name="Yang T."/>
            <person name="Huo Q."/>
            <person name="Li W."/>
            <person name="Guo W."/>
            <person name="Chen H."/>
            <person name="Zhou L."/>
            <person name="Ni X."/>
            <person name="Tian J."/>
            <person name="Zhou Y."/>
            <person name="Sheng Y."/>
            <person name="Liu T."/>
            <person name="Pan Y."/>
            <person name="Xia L."/>
            <person name="Li J."/>
            <person name="Zhao F."/>
            <person name="Cao W."/>
        </authorList>
    </citation>
    <scope>NUCLEOTIDE SEQUENCE</scope>
    <source>
        <strain evidence="1">Dsil-2018</strain>
    </source>
</reference>
<protein>
    <submittedName>
        <fullName evidence="1">Uncharacterized protein</fullName>
    </submittedName>
</protein>
<dbReference type="Proteomes" id="UP000821865">
    <property type="component" value="Chromosome 3"/>
</dbReference>
<sequence length="340" mass="37115">MLKERGVLPKLSFFVPTFAIAAAIVGGSGDVGERCLSVLMDVDTGSDDALAIALAASLPNVCIEAVTVVEGNRNLSTAYDNTLKVLSVLNRTDVPVYRGADQPIRNHWNYMNDYFVSGSSNDLQTPAFLEMIELVKKGLQTLIILAPLTNVATALLIEPDLLSNAEHVYIMGGNLYGVGNALPAAEFNFFTDPEAARAFLERVTCPVTIVPWEACLQGMVPWDTYCSVANKTGPLQEFLRNVTAGNYQYCPSGKDGSRGVNVSDFLTLLAAVAPESVARTLEHRVDVELAGVYTRGQLVHAWEPQMLPHVKRNVTIVERFDDSIVTKYFRDTFDPPERGA</sequence>
<accession>A0ACB8D8Y6</accession>
<proteinExistence type="predicted"/>
<organism evidence="1 2">
    <name type="scientific">Dermacentor silvarum</name>
    <name type="common">Tick</name>
    <dbReference type="NCBI Taxonomy" id="543639"/>
    <lineage>
        <taxon>Eukaryota</taxon>
        <taxon>Metazoa</taxon>
        <taxon>Ecdysozoa</taxon>
        <taxon>Arthropoda</taxon>
        <taxon>Chelicerata</taxon>
        <taxon>Arachnida</taxon>
        <taxon>Acari</taxon>
        <taxon>Parasitiformes</taxon>
        <taxon>Ixodida</taxon>
        <taxon>Ixodoidea</taxon>
        <taxon>Ixodidae</taxon>
        <taxon>Rhipicephalinae</taxon>
        <taxon>Dermacentor</taxon>
    </lineage>
</organism>
<dbReference type="EMBL" id="CM023472">
    <property type="protein sequence ID" value="KAH7960816.1"/>
    <property type="molecule type" value="Genomic_DNA"/>
</dbReference>
<evidence type="ECO:0000313" key="1">
    <source>
        <dbReference type="EMBL" id="KAH7960816.1"/>
    </source>
</evidence>
<keyword evidence="2" id="KW-1185">Reference proteome</keyword>
<name>A0ACB8D8Y6_DERSI</name>
<comment type="caution">
    <text evidence="1">The sequence shown here is derived from an EMBL/GenBank/DDBJ whole genome shotgun (WGS) entry which is preliminary data.</text>
</comment>
<evidence type="ECO:0000313" key="2">
    <source>
        <dbReference type="Proteomes" id="UP000821865"/>
    </source>
</evidence>